<gene>
    <name evidence="2" type="ORF">KMW28_08270</name>
</gene>
<accession>A0AAX1ND22</accession>
<organism evidence="2 3">
    <name type="scientific">Flammeovirga yaeyamensis</name>
    <dbReference type="NCBI Taxonomy" id="367791"/>
    <lineage>
        <taxon>Bacteria</taxon>
        <taxon>Pseudomonadati</taxon>
        <taxon>Bacteroidota</taxon>
        <taxon>Cytophagia</taxon>
        <taxon>Cytophagales</taxon>
        <taxon>Flammeovirgaceae</taxon>
        <taxon>Flammeovirga</taxon>
    </lineage>
</organism>
<dbReference type="EMBL" id="CP076132">
    <property type="protein sequence ID" value="QWG03563.1"/>
    <property type="molecule type" value="Genomic_DNA"/>
</dbReference>
<proteinExistence type="predicted"/>
<keyword evidence="1" id="KW-0812">Transmembrane</keyword>
<dbReference type="RefSeq" id="WP_169664634.1">
    <property type="nucleotide sequence ID" value="NZ_CP076132.1"/>
</dbReference>
<keyword evidence="1" id="KW-0472">Membrane</keyword>
<feature type="transmembrane region" description="Helical" evidence="1">
    <location>
        <begin position="123"/>
        <end position="143"/>
    </location>
</feature>
<dbReference type="Proteomes" id="UP000678679">
    <property type="component" value="Chromosome 1"/>
</dbReference>
<dbReference type="AlphaFoldDB" id="A0AAX1ND22"/>
<name>A0AAX1ND22_9BACT</name>
<keyword evidence="1" id="KW-1133">Transmembrane helix</keyword>
<sequence>MEKLEKYILEHKSSLDVYSPSAKCNDRFKSYLFDEVEKVIISNKSKLDSGQPSDNVWKNIKNELEGDESFDINLDQPTGSIDKFEAPTGLWDKISTELDQDDQKLESKDETPKVKEVHFSKNYRWWSSIAAAIVIGIGIGFIFKTQQLPLKENNATVKADTEWNQAEQYFKQVINTKQVQIKKLNYQDVRLLSDFDSQLGTLKDNYKDLKRELKTSKQPEIIKKQMIIVLELQVELLNKQMEIILDQTKEDHKDEKVQQYNI</sequence>
<keyword evidence="3" id="KW-1185">Reference proteome</keyword>
<reference evidence="2 3" key="1">
    <citation type="submission" date="2021-05" db="EMBL/GenBank/DDBJ databases">
        <title>Comparative genomic studies on the polysaccharide-degrading batcterial strains of the Flammeovirga genus.</title>
        <authorList>
            <person name="Zewei F."/>
            <person name="Zheng Z."/>
            <person name="Yu L."/>
            <person name="Ruyue G."/>
            <person name="Yanhong M."/>
            <person name="Yuanyuan C."/>
            <person name="Jingyan G."/>
            <person name="Wenjun H."/>
        </authorList>
    </citation>
    <scope>NUCLEOTIDE SEQUENCE [LARGE SCALE GENOMIC DNA]</scope>
    <source>
        <strain evidence="2 3">NBRC:100898</strain>
    </source>
</reference>
<dbReference type="KEGG" id="fya:KMW28_08270"/>
<evidence type="ECO:0000256" key="1">
    <source>
        <dbReference type="SAM" id="Phobius"/>
    </source>
</evidence>
<evidence type="ECO:0000313" key="2">
    <source>
        <dbReference type="EMBL" id="QWG03563.1"/>
    </source>
</evidence>
<evidence type="ECO:0000313" key="3">
    <source>
        <dbReference type="Proteomes" id="UP000678679"/>
    </source>
</evidence>
<protein>
    <submittedName>
        <fullName evidence="2">Uncharacterized protein</fullName>
    </submittedName>
</protein>